<keyword evidence="2" id="KW-0378">Hydrolase</keyword>
<protein>
    <submittedName>
        <fullName evidence="5">Patatin-like protein</fullName>
    </submittedName>
</protein>
<dbReference type="Pfam" id="PF11856">
    <property type="entry name" value="DUF3376"/>
    <property type="match status" value="1"/>
</dbReference>
<organism evidence="5 6">
    <name type="scientific">Symplocastrum torsivum CPER-KK1</name>
    <dbReference type="NCBI Taxonomy" id="450513"/>
    <lineage>
        <taxon>Bacteria</taxon>
        <taxon>Bacillati</taxon>
        <taxon>Cyanobacteriota</taxon>
        <taxon>Cyanophyceae</taxon>
        <taxon>Oscillatoriophycideae</taxon>
        <taxon>Oscillatoriales</taxon>
        <taxon>Microcoleaceae</taxon>
        <taxon>Symplocastrum</taxon>
    </lineage>
</organism>
<evidence type="ECO:0000256" key="3">
    <source>
        <dbReference type="SAM" id="Phobius"/>
    </source>
</evidence>
<feature type="short sequence motif" description="DGA/G" evidence="2">
    <location>
        <begin position="281"/>
        <end position="283"/>
    </location>
</feature>
<evidence type="ECO:0000259" key="4">
    <source>
        <dbReference type="PROSITE" id="PS51635"/>
    </source>
</evidence>
<keyword evidence="3" id="KW-1133">Transmembrane helix</keyword>
<dbReference type="InterPro" id="IPR024282">
    <property type="entry name" value="DUF3376"/>
</dbReference>
<keyword evidence="3" id="KW-0812">Transmembrane</keyword>
<dbReference type="InterPro" id="IPR019894">
    <property type="entry name" value="Patatin-related_protein"/>
</dbReference>
<feature type="short sequence motif" description="GXSXG" evidence="2">
    <location>
        <begin position="66"/>
        <end position="70"/>
    </location>
</feature>
<name>A0A951UB65_9CYAN</name>
<evidence type="ECO:0000313" key="5">
    <source>
        <dbReference type="EMBL" id="MBW4545251.1"/>
    </source>
</evidence>
<comment type="caution">
    <text evidence="5">The sequence shown here is derived from an EMBL/GenBank/DDBJ whole genome shotgun (WGS) entry which is preliminary data.</text>
</comment>
<evidence type="ECO:0000256" key="2">
    <source>
        <dbReference type="PROSITE-ProRule" id="PRU01161"/>
    </source>
</evidence>
<dbReference type="InterPro" id="IPR002641">
    <property type="entry name" value="PNPLA_dom"/>
</dbReference>
<evidence type="ECO:0000256" key="1">
    <source>
        <dbReference type="ARBA" id="ARBA00023098"/>
    </source>
</evidence>
<dbReference type="AlphaFoldDB" id="A0A951UB65"/>
<reference evidence="5" key="1">
    <citation type="submission" date="2021-05" db="EMBL/GenBank/DDBJ databases">
        <authorList>
            <person name="Pietrasiak N."/>
            <person name="Ward R."/>
            <person name="Stajich J.E."/>
            <person name="Kurbessoian T."/>
        </authorList>
    </citation>
    <scope>NUCLEOTIDE SEQUENCE</scope>
    <source>
        <strain evidence="5">CPER-KK1</strain>
    </source>
</reference>
<keyword evidence="3" id="KW-0472">Membrane</keyword>
<dbReference type="EMBL" id="JAHHIF010000014">
    <property type="protein sequence ID" value="MBW4545251.1"/>
    <property type="molecule type" value="Genomic_DNA"/>
</dbReference>
<comment type="caution">
    <text evidence="2">Lacks conserved residue(s) required for the propagation of feature annotation.</text>
</comment>
<keyword evidence="1 2" id="KW-0443">Lipid metabolism</keyword>
<gene>
    <name evidence="5" type="ORF">KME25_12510</name>
</gene>
<keyword evidence="2" id="KW-0442">Lipid degradation</keyword>
<feature type="active site" description="Nucleophile" evidence="2">
    <location>
        <position position="68"/>
    </location>
</feature>
<dbReference type="GO" id="GO:0016787">
    <property type="term" value="F:hydrolase activity"/>
    <property type="evidence" value="ECO:0007669"/>
    <property type="project" value="UniProtKB-UniRule"/>
</dbReference>
<feature type="active site" description="Proton acceptor" evidence="2">
    <location>
        <position position="281"/>
    </location>
</feature>
<evidence type="ECO:0000313" key="6">
    <source>
        <dbReference type="Proteomes" id="UP000753908"/>
    </source>
</evidence>
<feature type="transmembrane region" description="Helical" evidence="3">
    <location>
        <begin position="1037"/>
        <end position="1054"/>
    </location>
</feature>
<proteinExistence type="predicted"/>
<sequence>MTDQTFEKPSFRREIRLGLVVYGGVSLAVYMNGVCREFYNAVRGRGVYKLIKALTDSDIIVDIISGTSAGGINGVLLSYALTNSTADQVADFANLAQIWRESGNILGLMRQPSPSDSQRDSILDGEGYYQKQLKEAFDKAQNSKAPAPTDEWLSEFNELDLFVTGTDVFGRVYKIFDDTGRVIEIKDHKGMFQLKHRQGRKEPFNPGSTSNPVKVTTEELHQALAKLCRITSCFPVAFPVVDVQLKERNPVDQKLVEWGLLEKRELPDKPPEGGYKLYFVDGGVLDNRPFSYTIKEMYYRTANRPVDRKLFYIDPGPDRFTDSGNQQFTAMPKPNTLQVIQDSLVGIPTYESIGNDLQLIKEHNEKVRRYRSILKDAEGIAASKEETRQENQIQEGVYLRSRLISLRDRILPLVLRMEEDTKSNIDKQAILEKTATLLTERVIGNKEAESSEKILRAFGEQIRNLDIAYSLRKHFYIIAKVCQILDNNQSQNEYKYVQTLAKNLSRQIKILEVTQSALDMMLSYPAVSKSFYELLDQEKSPNLLRGQFYERLLRLHRFLLDAEGLESFSPLEADKSHLQEVPADFFITLPSMGLEAYPNDWVSQKRVSGIFAQLKAKISKFSNPDELKQIWNAKDFSYDKQENAEGFLNILRQVELATEALIQGSQISSWQKVLYQFTNFRELDQILYPFEYLTNITEKELIHTVRISPNDAQMGFGKEKKAKDKLAGETLYAFGGFFKKSWRSNDILWGRLDGLNRIVEALITTESVQRFPEFLKRQAREQGYPQEGEEFEAFKEKYIEFLVKQSLPHSQPLDRLKIIDYLRKLANPEQFSAERLQNLLKDFLDDLVREGHREILSTDLQNVIADEIDEQLNWNRQRVESTEPNQKPKYLPVAGYFDRSVSALAAGTLAKEAIEDLVRTPGGTEDYFLKTYKVGEESVLDSVPTVVLANLSTRFGLILRNVVLTTLGDRSKRLRRSVIYNVLDKSLQLFYWWLQLTAPLALQTPDFLLKRPLVVALQVVLLLLAILGVAITVSKSLTWVLIALGSTVLCWFLGTPWRKNKSK</sequence>
<feature type="transmembrane region" description="Helical" evidence="3">
    <location>
        <begin position="1013"/>
        <end position="1031"/>
    </location>
</feature>
<dbReference type="GO" id="GO:0016042">
    <property type="term" value="P:lipid catabolic process"/>
    <property type="evidence" value="ECO:0007669"/>
    <property type="project" value="UniProtKB-UniRule"/>
</dbReference>
<feature type="domain" description="PNPLA" evidence="4">
    <location>
        <begin position="19"/>
        <end position="294"/>
    </location>
</feature>
<dbReference type="Proteomes" id="UP000753908">
    <property type="component" value="Unassembled WGS sequence"/>
</dbReference>
<dbReference type="NCBIfam" id="TIGR03607">
    <property type="entry name" value="patatin-like protein"/>
    <property type="match status" value="1"/>
</dbReference>
<dbReference type="SUPFAM" id="SSF52151">
    <property type="entry name" value="FabD/lysophospholipase-like"/>
    <property type="match status" value="1"/>
</dbReference>
<dbReference type="Gene3D" id="3.40.1090.10">
    <property type="entry name" value="Cytosolic phospholipase A2 catalytic domain"/>
    <property type="match status" value="1"/>
</dbReference>
<dbReference type="PROSITE" id="PS51635">
    <property type="entry name" value="PNPLA"/>
    <property type="match status" value="1"/>
</dbReference>
<dbReference type="Pfam" id="PF01734">
    <property type="entry name" value="Patatin"/>
    <property type="match status" value="1"/>
</dbReference>
<reference evidence="5" key="2">
    <citation type="journal article" date="2022" name="Microbiol. Resour. Announc.">
        <title>Metagenome Sequencing to Explore Phylogenomics of Terrestrial Cyanobacteria.</title>
        <authorList>
            <person name="Ward R.D."/>
            <person name="Stajich J.E."/>
            <person name="Johansen J.R."/>
            <person name="Huntemann M."/>
            <person name="Clum A."/>
            <person name="Foster B."/>
            <person name="Foster B."/>
            <person name="Roux S."/>
            <person name="Palaniappan K."/>
            <person name="Varghese N."/>
            <person name="Mukherjee S."/>
            <person name="Reddy T.B.K."/>
            <person name="Daum C."/>
            <person name="Copeland A."/>
            <person name="Chen I.A."/>
            <person name="Ivanova N.N."/>
            <person name="Kyrpides N.C."/>
            <person name="Shapiro N."/>
            <person name="Eloe-Fadrosh E.A."/>
            <person name="Pietrasiak N."/>
        </authorList>
    </citation>
    <scope>NUCLEOTIDE SEQUENCE</scope>
    <source>
        <strain evidence="5">CPER-KK1</strain>
    </source>
</reference>
<accession>A0A951UB65</accession>
<dbReference type="InterPro" id="IPR016035">
    <property type="entry name" value="Acyl_Trfase/lysoPLipase"/>
</dbReference>